<evidence type="ECO:0000313" key="6">
    <source>
        <dbReference type="EMBL" id="KAH7110736.1"/>
    </source>
</evidence>
<dbReference type="SUPFAM" id="SSF48403">
    <property type="entry name" value="Ankyrin repeat"/>
    <property type="match status" value="2"/>
</dbReference>
<keyword evidence="1" id="KW-0677">Repeat</keyword>
<dbReference type="InterPro" id="IPR008271">
    <property type="entry name" value="Ser/Thr_kinase_AS"/>
</dbReference>
<evidence type="ECO:0000256" key="4">
    <source>
        <dbReference type="SAM" id="MobiDB-lite"/>
    </source>
</evidence>
<dbReference type="OrthoDB" id="4062651at2759"/>
<dbReference type="PROSITE" id="PS50297">
    <property type="entry name" value="ANK_REP_REGION"/>
    <property type="match status" value="2"/>
</dbReference>
<dbReference type="InterPro" id="IPR000719">
    <property type="entry name" value="Prot_kinase_dom"/>
</dbReference>
<feature type="domain" description="Protein kinase" evidence="5">
    <location>
        <begin position="61"/>
        <end position="441"/>
    </location>
</feature>
<dbReference type="SMART" id="SM00671">
    <property type="entry name" value="SEL1"/>
    <property type="match status" value="1"/>
</dbReference>
<name>A0A9P9D132_9HYPO</name>
<dbReference type="Pfam" id="PF00023">
    <property type="entry name" value="Ank"/>
    <property type="match status" value="1"/>
</dbReference>
<comment type="caution">
    <text evidence="6">The sequence shown here is derived from an EMBL/GenBank/DDBJ whole genome shotgun (WGS) entry which is preliminary data.</text>
</comment>
<dbReference type="PANTHER" id="PTHR24123">
    <property type="entry name" value="ANKYRIN REPEAT-CONTAINING"/>
    <property type="match status" value="1"/>
</dbReference>
<dbReference type="InterPro" id="IPR036770">
    <property type="entry name" value="Ankyrin_rpt-contain_sf"/>
</dbReference>
<dbReference type="Pfam" id="PF00069">
    <property type="entry name" value="Pkinase"/>
    <property type="match status" value="1"/>
</dbReference>
<proteinExistence type="predicted"/>
<keyword evidence="2 3" id="KW-0040">ANK repeat</keyword>
<dbReference type="Proteomes" id="UP000738349">
    <property type="component" value="Unassembled WGS sequence"/>
</dbReference>
<protein>
    <recommendedName>
        <fullName evidence="5">Protein kinase domain-containing protein</fullName>
    </recommendedName>
</protein>
<dbReference type="SMART" id="SM00248">
    <property type="entry name" value="ANK"/>
    <property type="match status" value="10"/>
</dbReference>
<dbReference type="GO" id="GO:0005524">
    <property type="term" value="F:ATP binding"/>
    <property type="evidence" value="ECO:0007669"/>
    <property type="project" value="InterPro"/>
</dbReference>
<evidence type="ECO:0000256" key="2">
    <source>
        <dbReference type="ARBA" id="ARBA00023043"/>
    </source>
</evidence>
<dbReference type="EMBL" id="JAGMUV010000044">
    <property type="protein sequence ID" value="KAH7110736.1"/>
    <property type="molecule type" value="Genomic_DNA"/>
</dbReference>
<feature type="repeat" description="ANK" evidence="3">
    <location>
        <begin position="816"/>
        <end position="848"/>
    </location>
</feature>
<feature type="compositionally biased region" description="Polar residues" evidence="4">
    <location>
        <begin position="17"/>
        <end position="28"/>
    </location>
</feature>
<dbReference type="PROSITE" id="PS00108">
    <property type="entry name" value="PROTEIN_KINASE_ST"/>
    <property type="match status" value="1"/>
</dbReference>
<dbReference type="AlphaFoldDB" id="A0A9P9D132"/>
<feature type="compositionally biased region" description="Polar residues" evidence="4">
    <location>
        <begin position="1"/>
        <end position="11"/>
    </location>
</feature>
<dbReference type="Pfam" id="PF13637">
    <property type="entry name" value="Ank_4"/>
    <property type="match status" value="1"/>
</dbReference>
<dbReference type="PROSITE" id="PS50088">
    <property type="entry name" value="ANK_REPEAT"/>
    <property type="match status" value="3"/>
</dbReference>
<evidence type="ECO:0000256" key="1">
    <source>
        <dbReference type="ARBA" id="ARBA00022737"/>
    </source>
</evidence>
<dbReference type="SMART" id="SM00220">
    <property type="entry name" value="S_TKc"/>
    <property type="match status" value="1"/>
</dbReference>
<accession>A0A9P9D132</accession>
<dbReference type="InterPro" id="IPR011009">
    <property type="entry name" value="Kinase-like_dom_sf"/>
</dbReference>
<dbReference type="GO" id="GO:0004672">
    <property type="term" value="F:protein kinase activity"/>
    <property type="evidence" value="ECO:0007669"/>
    <property type="project" value="InterPro"/>
</dbReference>
<feature type="region of interest" description="Disordered" evidence="4">
    <location>
        <begin position="1"/>
        <end position="28"/>
    </location>
</feature>
<evidence type="ECO:0000256" key="3">
    <source>
        <dbReference type="PROSITE-ProRule" id="PRU00023"/>
    </source>
</evidence>
<dbReference type="Gene3D" id="1.25.40.20">
    <property type="entry name" value="Ankyrin repeat-containing domain"/>
    <property type="match status" value="3"/>
</dbReference>
<dbReference type="PROSITE" id="PS50011">
    <property type="entry name" value="PROTEIN_KINASE_DOM"/>
    <property type="match status" value="1"/>
</dbReference>
<feature type="repeat" description="ANK" evidence="3">
    <location>
        <begin position="1114"/>
        <end position="1146"/>
    </location>
</feature>
<keyword evidence="7" id="KW-1185">Reference proteome</keyword>
<feature type="region of interest" description="Disordered" evidence="4">
    <location>
        <begin position="1220"/>
        <end position="1244"/>
    </location>
</feature>
<dbReference type="InterPro" id="IPR002110">
    <property type="entry name" value="Ankyrin_rpt"/>
</dbReference>
<reference evidence="6" key="1">
    <citation type="journal article" date="2021" name="Nat. Commun.">
        <title>Genetic determinants of endophytism in the Arabidopsis root mycobiome.</title>
        <authorList>
            <person name="Mesny F."/>
            <person name="Miyauchi S."/>
            <person name="Thiergart T."/>
            <person name="Pickel B."/>
            <person name="Atanasova L."/>
            <person name="Karlsson M."/>
            <person name="Huettel B."/>
            <person name="Barry K.W."/>
            <person name="Haridas S."/>
            <person name="Chen C."/>
            <person name="Bauer D."/>
            <person name="Andreopoulos W."/>
            <person name="Pangilinan J."/>
            <person name="LaButti K."/>
            <person name="Riley R."/>
            <person name="Lipzen A."/>
            <person name="Clum A."/>
            <person name="Drula E."/>
            <person name="Henrissat B."/>
            <person name="Kohler A."/>
            <person name="Grigoriev I.V."/>
            <person name="Martin F.M."/>
            <person name="Hacquard S."/>
        </authorList>
    </citation>
    <scope>NUCLEOTIDE SEQUENCE</scope>
    <source>
        <strain evidence="6">MPI-CAGE-AT-0147</strain>
    </source>
</reference>
<gene>
    <name evidence="6" type="ORF">EDB81DRAFT_370132</name>
</gene>
<dbReference type="SUPFAM" id="SSF56112">
    <property type="entry name" value="Protein kinase-like (PK-like)"/>
    <property type="match status" value="1"/>
</dbReference>
<dbReference type="InterPro" id="IPR051165">
    <property type="entry name" value="Multifunctional_ANK_Repeat"/>
</dbReference>
<evidence type="ECO:0000313" key="7">
    <source>
        <dbReference type="Proteomes" id="UP000738349"/>
    </source>
</evidence>
<evidence type="ECO:0000259" key="5">
    <source>
        <dbReference type="PROSITE" id="PS50011"/>
    </source>
</evidence>
<dbReference type="PANTHER" id="PTHR24123:SF141">
    <property type="entry name" value="ANKYRIN 2, ISOFORM U"/>
    <property type="match status" value="1"/>
</dbReference>
<sequence>MKMQTESNSHIWDSRSTDNAPATSSAISRTNSKAGLEADNLLQDILATVRNGLPYVIPEFLSFDSQLGRGSSFEVTREVFSKPAGDQPHFVAVKRLVMRRQSDSMEEPAADECRRLMSVKREVRVLTHSKLQSHPNIISAVAWGLTPNTGGSKWPYLVMSYSDMGTLAHFSQMRIHSVLERRLLARDVAMGIRALHDCNIVHGDVKPENVLVFGSLTRMEEHEPSCLAKVADFGCTLFEDDINLQHARYLGTPKYNAPEIRGLLRDSDQDEKSPDLMSAFTRFKAADCYSFGLLLWETTKYGKSFIDSSWLENGEQSIAFLERSFYSKENALLGLASDFFEHWQVSLATIDGGGSELTVRSLPSNPTRLQMQGTLNEFRKHLDPIDAPPDDETFQALRNTISLCLQDSIWKRGNIHQIVEALGEGLKSGLPLGGSSTHKVLPQTLPTNGSSPYLNPRYEMIRKLTPEESPGFRFLGLDKSSSALVRAVPLDTPADSSRQVVRMPAPKRIETLALAPQGYCYGPEDMFKAASSRQPPWDSQCAAANYIQHAIETETDEEKKAQAHLQLSIMYQIGYGVAPDSLEALSLLEAASQHNQVAKAIHRRLRVALMPESEEQHDNTEVANHTTCTNPYIFLDGILETRSNEGGQLLTFGPISVQSFKAMSILVNRGRYKTFELAEAFADACKKGYFDAAKLLATQCRDFYTIKTTQPNPLHWLIMFSPEEAVDLLKALLYAPTEPEKNYLLKSIQYFLPFQPEMSVFLPHRCLELRGTPLHWATAAGYQGLVRALLALGADANTRTQWRRTSHQDGYQEHHPSLSPLDIASAYHYPDIVELLLDHGSEVYGGDSHWSLSPMHMLGYHMLPFARYVAHGQHYRTALRKTIKFLTSRGLDINSLDSHEQTPLFVAVKNMDLEPYVLEELLSAGALPGARCVEVDGNIVISAVICCDHRRFSGWKIPLLLPLVQDVNAQAPGASGLNALHHCALFDAAPAGQVLLQCPEIDIHAASASRDTDALCFAAQRGSLGMLALLISKGASLTSGRAMTSAVCFGQIEAVSMLLDAGAGLHCALSFESKMNILSYAVCTASKRPSHVRRCLARCPRLREKDSLDATDAGDWTALHSAAYYGDFDAVSALLNAGADCQKLSSLGETPLDLVLITLEEFIAIDSRIRKEHPRIKEDLSGLDVTGPDFLDKTRGIEMSFSDSLDKVVGLLRQAELNTHPGEHGLMPRRQPMRKPNVGTRPRPTMSREVFAQLMYGDVK</sequence>
<organism evidence="6 7">
    <name type="scientific">Dactylonectria macrodidyma</name>
    <dbReference type="NCBI Taxonomy" id="307937"/>
    <lineage>
        <taxon>Eukaryota</taxon>
        <taxon>Fungi</taxon>
        <taxon>Dikarya</taxon>
        <taxon>Ascomycota</taxon>
        <taxon>Pezizomycotina</taxon>
        <taxon>Sordariomycetes</taxon>
        <taxon>Hypocreomycetidae</taxon>
        <taxon>Hypocreales</taxon>
        <taxon>Nectriaceae</taxon>
        <taxon>Dactylonectria</taxon>
    </lineage>
</organism>
<dbReference type="InterPro" id="IPR006597">
    <property type="entry name" value="Sel1-like"/>
</dbReference>
<feature type="repeat" description="ANK" evidence="3">
    <location>
        <begin position="769"/>
        <end position="801"/>
    </location>
</feature>
<dbReference type="Gene3D" id="1.10.510.10">
    <property type="entry name" value="Transferase(Phosphotransferase) domain 1"/>
    <property type="match status" value="1"/>
</dbReference>